<evidence type="ECO:0000313" key="2">
    <source>
        <dbReference type="Proteomes" id="UP001267290"/>
    </source>
</evidence>
<organism evidence="1 2">
    <name type="scientific">Paenibacillus qinlingensis</name>
    <dbReference type="NCBI Taxonomy" id="1837343"/>
    <lineage>
        <taxon>Bacteria</taxon>
        <taxon>Bacillati</taxon>
        <taxon>Bacillota</taxon>
        <taxon>Bacilli</taxon>
        <taxon>Bacillales</taxon>
        <taxon>Paenibacillaceae</taxon>
        <taxon>Paenibacillus</taxon>
    </lineage>
</organism>
<protein>
    <submittedName>
        <fullName evidence="1">Uncharacterized protein</fullName>
    </submittedName>
</protein>
<dbReference type="EMBL" id="JAVDSB010000001">
    <property type="protein sequence ID" value="MDR6548897.1"/>
    <property type="molecule type" value="Genomic_DNA"/>
</dbReference>
<name>A0ABU1NPE7_9BACL</name>
<keyword evidence="2" id="KW-1185">Reference proteome</keyword>
<sequence>MIQECVLADCFDSLTVAAVVLLAHLPYNKDIVLVPSNNITSII</sequence>
<proteinExistence type="predicted"/>
<reference evidence="1 2" key="1">
    <citation type="submission" date="2023-07" db="EMBL/GenBank/DDBJ databases">
        <title>Sorghum-associated microbial communities from plants grown in Nebraska, USA.</title>
        <authorList>
            <person name="Schachtman D."/>
        </authorList>
    </citation>
    <scope>NUCLEOTIDE SEQUENCE [LARGE SCALE GENOMIC DNA]</scope>
    <source>
        <strain evidence="1 2">CC258</strain>
    </source>
</reference>
<dbReference type="Proteomes" id="UP001267290">
    <property type="component" value="Unassembled WGS sequence"/>
</dbReference>
<comment type="caution">
    <text evidence="1">The sequence shown here is derived from an EMBL/GenBank/DDBJ whole genome shotgun (WGS) entry which is preliminary data.</text>
</comment>
<evidence type="ECO:0000313" key="1">
    <source>
        <dbReference type="EMBL" id="MDR6548897.1"/>
    </source>
</evidence>
<gene>
    <name evidence="1" type="ORF">J2736_000080</name>
</gene>
<accession>A0ABU1NPE7</accession>